<organism evidence="1">
    <name type="scientific">Anguilla anguilla</name>
    <name type="common">European freshwater eel</name>
    <name type="synonym">Muraena anguilla</name>
    <dbReference type="NCBI Taxonomy" id="7936"/>
    <lineage>
        <taxon>Eukaryota</taxon>
        <taxon>Metazoa</taxon>
        <taxon>Chordata</taxon>
        <taxon>Craniata</taxon>
        <taxon>Vertebrata</taxon>
        <taxon>Euteleostomi</taxon>
        <taxon>Actinopterygii</taxon>
        <taxon>Neopterygii</taxon>
        <taxon>Teleostei</taxon>
        <taxon>Anguilliformes</taxon>
        <taxon>Anguillidae</taxon>
        <taxon>Anguilla</taxon>
    </lineage>
</organism>
<reference evidence="1" key="2">
    <citation type="journal article" date="2015" name="Fish Shellfish Immunol.">
        <title>Early steps in the European eel (Anguilla anguilla)-Vibrio vulnificus interaction in the gills: Role of the RtxA13 toxin.</title>
        <authorList>
            <person name="Callol A."/>
            <person name="Pajuelo D."/>
            <person name="Ebbesson L."/>
            <person name="Teles M."/>
            <person name="MacKenzie S."/>
            <person name="Amaro C."/>
        </authorList>
    </citation>
    <scope>NUCLEOTIDE SEQUENCE</scope>
</reference>
<proteinExistence type="predicted"/>
<sequence length="75" mass="8464">MKASIFSLNGWRCSSEEFAHTFSTFFSQAVRSLLSFLMSFSRSSNFTWAARKRSCGSGRGKTLLSVPAFLSKLRR</sequence>
<name>A0A0E9QYL8_ANGAN</name>
<dbReference type="EMBL" id="GBXM01086638">
    <property type="protein sequence ID" value="JAH21939.1"/>
    <property type="molecule type" value="Transcribed_RNA"/>
</dbReference>
<accession>A0A0E9QYL8</accession>
<dbReference type="AlphaFoldDB" id="A0A0E9QYL8"/>
<evidence type="ECO:0000313" key="1">
    <source>
        <dbReference type="EMBL" id="JAH21939.1"/>
    </source>
</evidence>
<reference evidence="1" key="1">
    <citation type="submission" date="2014-11" db="EMBL/GenBank/DDBJ databases">
        <authorList>
            <person name="Amaro Gonzalez C."/>
        </authorList>
    </citation>
    <scope>NUCLEOTIDE SEQUENCE</scope>
</reference>
<protein>
    <submittedName>
        <fullName evidence="1">Uncharacterized protein</fullName>
    </submittedName>
</protein>